<keyword evidence="10" id="KW-0804">Transcription</keyword>
<evidence type="ECO:0000313" key="17">
    <source>
        <dbReference type="EMBL" id="KAK3869088.1"/>
    </source>
</evidence>
<evidence type="ECO:0000256" key="6">
    <source>
        <dbReference type="ARBA" id="ARBA00022771"/>
    </source>
</evidence>
<name>A0AAE1FA82_PETCI</name>
<keyword evidence="11" id="KW-0539">Nucleus</keyword>
<evidence type="ECO:0000256" key="4">
    <source>
        <dbReference type="ARBA" id="ARBA00022491"/>
    </source>
</evidence>
<dbReference type="PANTHER" id="PTHR46297">
    <property type="entry name" value="ZINC FINGER CCCH-TYPE WITH G PATCH DOMAIN-CONTAINING PROTEIN"/>
    <property type="match status" value="1"/>
</dbReference>
<evidence type="ECO:0000256" key="13">
    <source>
        <dbReference type="SAM" id="Coils"/>
    </source>
</evidence>
<keyword evidence="18" id="KW-1185">Reference proteome</keyword>
<keyword evidence="13" id="KW-0175">Coiled coil</keyword>
<comment type="function">
    <text evidence="1">Transcription repressor.</text>
</comment>
<evidence type="ECO:0000256" key="3">
    <source>
        <dbReference type="ARBA" id="ARBA00022414"/>
    </source>
</evidence>
<evidence type="ECO:0000256" key="11">
    <source>
        <dbReference type="ARBA" id="ARBA00023242"/>
    </source>
</evidence>
<evidence type="ECO:0000256" key="1">
    <source>
        <dbReference type="ARBA" id="ARBA00004062"/>
    </source>
</evidence>
<comment type="caution">
    <text evidence="17">The sequence shown here is derived from an EMBL/GenBank/DDBJ whole genome shotgun (WGS) entry which is preliminary data.</text>
</comment>
<feature type="region of interest" description="Disordered" evidence="14">
    <location>
        <begin position="541"/>
        <end position="561"/>
    </location>
</feature>
<dbReference type="GO" id="GO:0000978">
    <property type="term" value="F:RNA polymerase II cis-regulatory region sequence-specific DNA binding"/>
    <property type="evidence" value="ECO:0007669"/>
    <property type="project" value="TreeGrafter"/>
</dbReference>
<evidence type="ECO:0000256" key="10">
    <source>
        <dbReference type="ARBA" id="ARBA00023163"/>
    </source>
</evidence>
<sequence length="561" mass="63861">MTTKELLASIEVYQVQLQQIEGALATAEDEEKIQLQELQANLLQLLDLSLQQLTQQPQDIQKEKQDDSPSTQDHSKPKTTNEDSYQTSTNEDNDETNKIDDEFALFQAEIEALSEDKEEGVAVSEDKEETETFLEDEEENIPNSKLSCEALERLVGSQCRAPFTERWGGHTYHNAVILNLVTSEDGEPDLDEPQVRVLFTQPTSLEMLTCRFFLSDRCKYSEEGCRFSHGMTVDATDIKEYREPDYDSVVPGSRVLVQQEGSDLWKVATVQDILEDRSAFSVAYNKNKEVKEVKPHDVFPLHYEEDIEKEDEDEKVVAEEIRDSDSSDDEATVFVPSSTWLQHSLTTRLGEWEKHTKGIGSKLMSKMGYVVGTGLGRDGEGRVEPVVAYVYPQGVSLDRCMELREASNGEELLQVEKRLEREKRKEEAKSAQTAERLRKRTSVFDIINNKLGGKGTATGSSDNSEPEKPAINVSKSTLRADSTRDLNLKNHQLSENIRLLQREIDKIEETQRRQTGDKRALSVISARLETKKNELRRLQEAERKVQTEQQSRKDTKKLCVF</sequence>
<dbReference type="EMBL" id="JAWQEG010002890">
    <property type="protein sequence ID" value="KAK3869088.1"/>
    <property type="molecule type" value="Genomic_DNA"/>
</dbReference>
<dbReference type="PROSITE" id="PS50174">
    <property type="entry name" value="G_PATCH"/>
    <property type="match status" value="1"/>
</dbReference>
<feature type="domain" description="G-patch" evidence="16">
    <location>
        <begin position="356"/>
        <end position="402"/>
    </location>
</feature>
<evidence type="ECO:0000256" key="5">
    <source>
        <dbReference type="ARBA" id="ARBA00022723"/>
    </source>
</evidence>
<evidence type="ECO:0000259" key="15">
    <source>
        <dbReference type="PROSITE" id="PS50103"/>
    </source>
</evidence>
<feature type="coiled-coil region" evidence="13">
    <location>
        <begin position="10"/>
        <end position="48"/>
    </location>
</feature>
<evidence type="ECO:0000256" key="2">
    <source>
        <dbReference type="ARBA" id="ARBA00004123"/>
    </source>
</evidence>
<dbReference type="Proteomes" id="UP001286313">
    <property type="component" value="Unassembled WGS sequence"/>
</dbReference>
<dbReference type="Pfam" id="PF01585">
    <property type="entry name" value="G-patch"/>
    <property type="match status" value="1"/>
</dbReference>
<keyword evidence="5 12" id="KW-0479">Metal-binding</keyword>
<evidence type="ECO:0000256" key="12">
    <source>
        <dbReference type="PROSITE-ProRule" id="PRU00723"/>
    </source>
</evidence>
<evidence type="ECO:0000256" key="8">
    <source>
        <dbReference type="ARBA" id="ARBA00023015"/>
    </source>
</evidence>
<organism evidence="17 18">
    <name type="scientific">Petrolisthes cinctipes</name>
    <name type="common">Flat porcelain crab</name>
    <dbReference type="NCBI Taxonomy" id="88211"/>
    <lineage>
        <taxon>Eukaryota</taxon>
        <taxon>Metazoa</taxon>
        <taxon>Ecdysozoa</taxon>
        <taxon>Arthropoda</taxon>
        <taxon>Crustacea</taxon>
        <taxon>Multicrustacea</taxon>
        <taxon>Malacostraca</taxon>
        <taxon>Eumalacostraca</taxon>
        <taxon>Eucarida</taxon>
        <taxon>Decapoda</taxon>
        <taxon>Pleocyemata</taxon>
        <taxon>Anomura</taxon>
        <taxon>Galatheoidea</taxon>
        <taxon>Porcellanidae</taxon>
        <taxon>Petrolisthes</taxon>
    </lineage>
</organism>
<dbReference type="CDD" id="cd20384">
    <property type="entry name" value="Tudor_ZGPAT"/>
    <property type="match status" value="1"/>
</dbReference>
<feature type="compositionally biased region" description="Basic and acidic residues" evidence="14">
    <location>
        <begin position="60"/>
        <end position="81"/>
    </location>
</feature>
<dbReference type="InterPro" id="IPR000467">
    <property type="entry name" value="G_patch_dom"/>
</dbReference>
<feature type="coiled-coil region" evidence="13">
    <location>
        <begin position="409"/>
        <end position="436"/>
    </location>
</feature>
<evidence type="ECO:0000256" key="14">
    <source>
        <dbReference type="SAM" id="MobiDB-lite"/>
    </source>
</evidence>
<keyword evidence="4" id="KW-0678">Repressor</keyword>
<dbReference type="AlphaFoldDB" id="A0AAE1FA82"/>
<dbReference type="Gene3D" id="2.30.30.1190">
    <property type="match status" value="1"/>
</dbReference>
<keyword evidence="7 12" id="KW-0862">Zinc</keyword>
<evidence type="ECO:0000256" key="7">
    <source>
        <dbReference type="ARBA" id="ARBA00022833"/>
    </source>
</evidence>
<gene>
    <name evidence="17" type="ORF">Pcinc_025568</name>
</gene>
<feature type="region of interest" description="Disordered" evidence="14">
    <location>
        <begin position="56"/>
        <end position="97"/>
    </location>
</feature>
<reference evidence="17" key="1">
    <citation type="submission" date="2023-10" db="EMBL/GenBank/DDBJ databases">
        <title>Genome assemblies of two species of porcelain crab, Petrolisthes cinctipes and Petrolisthes manimaculis (Anomura: Porcellanidae).</title>
        <authorList>
            <person name="Angst P."/>
        </authorList>
    </citation>
    <scope>NUCLEOTIDE SEQUENCE</scope>
    <source>
        <strain evidence="17">PB745_01</strain>
        <tissue evidence="17">Gill</tissue>
    </source>
</reference>
<feature type="domain" description="C3H1-type" evidence="15">
    <location>
        <begin position="209"/>
        <end position="232"/>
    </location>
</feature>
<evidence type="ECO:0000259" key="16">
    <source>
        <dbReference type="PROSITE" id="PS50174"/>
    </source>
</evidence>
<dbReference type="SMART" id="SM00443">
    <property type="entry name" value="G_patch"/>
    <property type="match status" value="1"/>
</dbReference>
<keyword evidence="6 12" id="KW-0863">Zinc-finger</keyword>
<comment type="subcellular location">
    <subcellularLocation>
        <location evidence="2">Nucleus</location>
    </subcellularLocation>
</comment>
<proteinExistence type="predicted"/>
<dbReference type="PANTHER" id="PTHR46297:SF1">
    <property type="entry name" value="ZINC FINGER CCCH-TYPE WITH G PATCH DOMAIN-CONTAINING PROTEIN"/>
    <property type="match status" value="1"/>
</dbReference>
<evidence type="ECO:0000256" key="9">
    <source>
        <dbReference type="ARBA" id="ARBA00023125"/>
    </source>
</evidence>
<dbReference type="GO" id="GO:0005634">
    <property type="term" value="C:nucleus"/>
    <property type="evidence" value="ECO:0007669"/>
    <property type="project" value="UniProtKB-SubCell"/>
</dbReference>
<evidence type="ECO:0000313" key="18">
    <source>
        <dbReference type="Proteomes" id="UP001286313"/>
    </source>
</evidence>
<accession>A0AAE1FA82</accession>
<dbReference type="PROSITE" id="PS50103">
    <property type="entry name" value="ZF_C3H1"/>
    <property type="match status" value="1"/>
</dbReference>
<feature type="zinc finger region" description="C3H1-type" evidence="12">
    <location>
        <begin position="209"/>
        <end position="232"/>
    </location>
</feature>
<dbReference type="GO" id="GO:0008270">
    <property type="term" value="F:zinc ion binding"/>
    <property type="evidence" value="ECO:0007669"/>
    <property type="project" value="UniProtKB-KW"/>
</dbReference>
<dbReference type="InterPro" id="IPR000571">
    <property type="entry name" value="Znf_CCCH"/>
</dbReference>
<dbReference type="GO" id="GO:0001227">
    <property type="term" value="F:DNA-binding transcription repressor activity, RNA polymerase II-specific"/>
    <property type="evidence" value="ECO:0007669"/>
    <property type="project" value="TreeGrafter"/>
</dbReference>
<feature type="region of interest" description="Disordered" evidence="14">
    <location>
        <begin position="449"/>
        <end position="477"/>
    </location>
</feature>
<protein>
    <recommendedName>
        <fullName evidence="3">Zinc finger CCCH-type with G patch domain-containing protein</fullName>
    </recommendedName>
</protein>
<keyword evidence="8" id="KW-0805">Transcription regulation</keyword>
<keyword evidence="9" id="KW-0238">DNA-binding</keyword>